<dbReference type="EMBL" id="JANBPG010000082">
    <property type="protein sequence ID" value="KAJ1900407.1"/>
    <property type="molecule type" value="Genomic_DNA"/>
</dbReference>
<gene>
    <name evidence="1" type="ORF">LPJ66_001492</name>
</gene>
<protein>
    <submittedName>
        <fullName evidence="1">Uncharacterized protein</fullName>
    </submittedName>
</protein>
<name>A0ACC1IT41_9FUNG</name>
<reference evidence="1" key="1">
    <citation type="submission" date="2022-07" db="EMBL/GenBank/DDBJ databases">
        <title>Phylogenomic reconstructions and comparative analyses of Kickxellomycotina fungi.</title>
        <authorList>
            <person name="Reynolds N.K."/>
            <person name="Stajich J.E."/>
            <person name="Barry K."/>
            <person name="Grigoriev I.V."/>
            <person name="Crous P."/>
            <person name="Smith M.E."/>
        </authorList>
    </citation>
    <scope>NUCLEOTIDE SEQUENCE</scope>
    <source>
        <strain evidence="1">Benny 63K</strain>
    </source>
</reference>
<evidence type="ECO:0000313" key="2">
    <source>
        <dbReference type="Proteomes" id="UP001150581"/>
    </source>
</evidence>
<sequence length="216" mass="24999">MPTTPKIVFYFDVLSVFSYIGFEFMEKYTALWGIEIEYRPFNLGQVMRNTKNMLSPNKGPFLITDARRTSSITKIPFKGEPTKFPYNSTTALRTLQYLKTHHPRLMVPAMRRLWRMEYVERRAPESADDIKQALDGLVDARVVDEAISVPDTLEAVKQNTADVEQMKGFGAPTILVYKKGESEPQMYFGSDRFEHIAIYLDKEFYPMKQLFSAPKI</sequence>
<dbReference type="Proteomes" id="UP001150581">
    <property type="component" value="Unassembled WGS sequence"/>
</dbReference>
<comment type="caution">
    <text evidence="1">The sequence shown here is derived from an EMBL/GenBank/DDBJ whole genome shotgun (WGS) entry which is preliminary data.</text>
</comment>
<keyword evidence="2" id="KW-1185">Reference proteome</keyword>
<accession>A0ACC1IT41</accession>
<evidence type="ECO:0000313" key="1">
    <source>
        <dbReference type="EMBL" id="KAJ1900407.1"/>
    </source>
</evidence>
<organism evidence="1 2">
    <name type="scientific">Kickxella alabastrina</name>
    <dbReference type="NCBI Taxonomy" id="61397"/>
    <lineage>
        <taxon>Eukaryota</taxon>
        <taxon>Fungi</taxon>
        <taxon>Fungi incertae sedis</taxon>
        <taxon>Zoopagomycota</taxon>
        <taxon>Kickxellomycotina</taxon>
        <taxon>Kickxellomycetes</taxon>
        <taxon>Kickxellales</taxon>
        <taxon>Kickxellaceae</taxon>
        <taxon>Kickxella</taxon>
    </lineage>
</organism>
<proteinExistence type="predicted"/>